<keyword evidence="12" id="KW-1185">Reference proteome</keyword>
<dbReference type="PRINTS" id="PR00932">
    <property type="entry name" value="AMINO1PTASE"/>
</dbReference>
<evidence type="ECO:0000256" key="5">
    <source>
        <dbReference type="ARBA" id="ARBA00022723"/>
    </source>
</evidence>
<dbReference type="Gene3D" id="3.40.630.10">
    <property type="entry name" value="Zn peptidases"/>
    <property type="match status" value="1"/>
</dbReference>
<dbReference type="RefSeq" id="WP_149545031.1">
    <property type="nucleotide sequence ID" value="NZ_VTPS01000007.1"/>
</dbReference>
<dbReference type="GO" id="GO:0005737">
    <property type="term" value="C:cytoplasm"/>
    <property type="evidence" value="ECO:0007669"/>
    <property type="project" value="UniProtKB-ARBA"/>
</dbReference>
<dbReference type="EMBL" id="VTPS01000007">
    <property type="protein sequence ID" value="TZE82270.1"/>
    <property type="molecule type" value="Genomic_DNA"/>
</dbReference>
<dbReference type="Proteomes" id="UP000322976">
    <property type="component" value="Unassembled WGS sequence"/>
</dbReference>
<keyword evidence="3 9" id="KW-0031">Aminopeptidase</keyword>
<keyword evidence="5 9" id="KW-0479">Metal-binding</keyword>
<evidence type="ECO:0000256" key="3">
    <source>
        <dbReference type="ARBA" id="ARBA00022438"/>
    </source>
</evidence>
<evidence type="ECO:0000256" key="2">
    <source>
        <dbReference type="ARBA" id="ARBA00008290"/>
    </source>
</evidence>
<evidence type="ECO:0000313" key="11">
    <source>
        <dbReference type="EMBL" id="TZE82270.1"/>
    </source>
</evidence>
<evidence type="ECO:0000256" key="10">
    <source>
        <dbReference type="RuleBase" id="RU004387"/>
    </source>
</evidence>
<dbReference type="EC" id="3.4.11.-" evidence="10"/>
<dbReference type="NCBIfam" id="NF002600">
    <property type="entry name" value="PRK02256.1"/>
    <property type="match status" value="1"/>
</dbReference>
<dbReference type="InterPro" id="IPR023358">
    <property type="entry name" value="Peptidase_M18_dom2"/>
</dbReference>
<comment type="caution">
    <text evidence="11">The sequence shown here is derived from an EMBL/GenBank/DDBJ whole genome shotgun (WGS) entry which is preliminary data.</text>
</comment>
<dbReference type="GO" id="GO:0006508">
    <property type="term" value="P:proteolysis"/>
    <property type="evidence" value="ECO:0007669"/>
    <property type="project" value="UniProtKB-KW"/>
</dbReference>
<dbReference type="SUPFAM" id="SSF53187">
    <property type="entry name" value="Zn-dependent exopeptidases"/>
    <property type="match status" value="1"/>
</dbReference>
<reference evidence="11 12" key="1">
    <citation type="submission" date="2019-08" db="EMBL/GenBank/DDBJ databases">
        <title>Calorimonas adulescens gen. nov., sp. nov., an anaerobic thermophilic bacterium from Sakhalin hot spring.</title>
        <authorList>
            <person name="Khomyakova M.A."/>
            <person name="Merkel A.Y."/>
            <person name="Novikov A."/>
            <person name="Bonch-Osmolovskaya E.A."/>
            <person name="Slobodkin A.I."/>
        </authorList>
    </citation>
    <scope>NUCLEOTIDE SEQUENCE [LARGE SCALE GENOMIC DNA]</scope>
    <source>
        <strain evidence="11 12">A05MB</strain>
    </source>
</reference>
<evidence type="ECO:0000256" key="6">
    <source>
        <dbReference type="ARBA" id="ARBA00022801"/>
    </source>
</evidence>
<comment type="similarity">
    <text evidence="2 9">Belongs to the peptidase M18 family.</text>
</comment>
<keyword evidence="6 9" id="KW-0378">Hydrolase</keyword>
<dbReference type="Pfam" id="PF02127">
    <property type="entry name" value="Peptidase_M18"/>
    <property type="match status" value="1"/>
</dbReference>
<sequence length="472" mass="51860">MEESKKLKDELMLKDSTVWERVDEAEKEQIYDYCEGYKYFLNNCKTERESTQFIISQAIKNGFISLDEAIDRNLRLIPGSKVYVNNKDKSVILAVIGNTLIEKGMNIVAAHIDAPRIDLKPTPVYEEGGLALFNTHYYGGIKKYQWVAIPLAMHGVVIKNDGQKVNISIGENENDPVLYISDLLPHLSKDQMEKKAAEVITGEGLDVLVGSIPYPDKETEQRVKLNILKMLKEKYGIMEEDLISAEIEIVPALKVRDIGLDRSMIGGYGQDDRVSAYTALTAILSVENPMHTCLAVFADKEEVGSMGNTGLQSHFMENTVAELLVLTGNTGEIYVRRALANSKLLSADVNVAYDPLYADAYDKTNTPFLGKGVVLTKYTGSRGKSGSNDANAEFVGAIRAIFNSSGVVWQAGELGKVDVGGGGTIAQFVASYGMEVVDCGVALLSMHSPYELSSKADVYMAHKAYSAFYHNA</sequence>
<evidence type="ECO:0000256" key="4">
    <source>
        <dbReference type="ARBA" id="ARBA00022670"/>
    </source>
</evidence>
<dbReference type="FunFam" id="2.30.250.10:FF:000006">
    <property type="entry name" value="Probable M18 family aminopeptidase 1"/>
    <property type="match status" value="1"/>
</dbReference>
<organism evidence="11 12">
    <name type="scientific">Calorimonas adulescens</name>
    <dbReference type="NCBI Taxonomy" id="2606906"/>
    <lineage>
        <taxon>Bacteria</taxon>
        <taxon>Bacillati</taxon>
        <taxon>Bacillota</taxon>
        <taxon>Clostridia</taxon>
        <taxon>Thermoanaerobacterales</taxon>
        <taxon>Thermoanaerobacteraceae</taxon>
        <taxon>Calorimonas</taxon>
    </lineage>
</organism>
<evidence type="ECO:0000256" key="8">
    <source>
        <dbReference type="ARBA" id="ARBA00023049"/>
    </source>
</evidence>
<evidence type="ECO:0000313" key="12">
    <source>
        <dbReference type="Proteomes" id="UP000322976"/>
    </source>
</evidence>
<evidence type="ECO:0000256" key="7">
    <source>
        <dbReference type="ARBA" id="ARBA00022833"/>
    </source>
</evidence>
<dbReference type="AlphaFoldDB" id="A0A5D8QCA0"/>
<dbReference type="GO" id="GO:0008237">
    <property type="term" value="F:metallopeptidase activity"/>
    <property type="evidence" value="ECO:0007669"/>
    <property type="project" value="UniProtKB-KW"/>
</dbReference>
<evidence type="ECO:0000256" key="9">
    <source>
        <dbReference type="RuleBase" id="RU004386"/>
    </source>
</evidence>
<dbReference type="InterPro" id="IPR001948">
    <property type="entry name" value="Peptidase_M18"/>
</dbReference>
<name>A0A5D8QCA0_9THEO</name>
<comment type="cofactor">
    <cofactor evidence="1 10">
        <name>Zn(2+)</name>
        <dbReference type="ChEBI" id="CHEBI:29105"/>
    </cofactor>
</comment>
<gene>
    <name evidence="11" type="ORF">FWJ32_05825</name>
</gene>
<dbReference type="SUPFAM" id="SSF101821">
    <property type="entry name" value="Aminopeptidase/glucanase lid domain"/>
    <property type="match status" value="1"/>
</dbReference>
<evidence type="ECO:0000256" key="1">
    <source>
        <dbReference type="ARBA" id="ARBA00001947"/>
    </source>
</evidence>
<keyword evidence="4 9" id="KW-0645">Protease</keyword>
<keyword evidence="7 9" id="KW-0862">Zinc</keyword>
<dbReference type="PANTHER" id="PTHR28570">
    <property type="entry name" value="ASPARTYL AMINOPEPTIDASE"/>
    <property type="match status" value="1"/>
</dbReference>
<protein>
    <recommendedName>
        <fullName evidence="10">M18 family aminopeptidase</fullName>
        <ecNumber evidence="10">3.4.11.-</ecNumber>
    </recommendedName>
</protein>
<dbReference type="PANTHER" id="PTHR28570:SF2">
    <property type="entry name" value="M18 FAMILY AMINOPEPTIDASE 1-RELATED"/>
    <property type="match status" value="1"/>
</dbReference>
<accession>A0A5D8QCA0</accession>
<dbReference type="GO" id="GO:0004177">
    <property type="term" value="F:aminopeptidase activity"/>
    <property type="evidence" value="ECO:0007669"/>
    <property type="project" value="UniProtKB-KW"/>
</dbReference>
<keyword evidence="8 9" id="KW-0482">Metalloprotease</keyword>
<dbReference type="Gene3D" id="2.30.250.10">
    <property type="entry name" value="Aminopeptidase i, Domain 2"/>
    <property type="match status" value="1"/>
</dbReference>
<proteinExistence type="inferred from homology"/>
<dbReference type="GO" id="GO:0008270">
    <property type="term" value="F:zinc ion binding"/>
    <property type="evidence" value="ECO:0007669"/>
    <property type="project" value="InterPro"/>
</dbReference>